<feature type="chain" id="PRO_5004673253" evidence="2">
    <location>
        <begin position="38"/>
        <end position="148"/>
    </location>
</feature>
<accession>U6KCZ6</accession>
<dbReference type="VEuPathDB" id="ToxoDB:EMH_0000820"/>
<reference evidence="3" key="2">
    <citation type="submission" date="2013-10" db="EMBL/GenBank/DDBJ databases">
        <authorList>
            <person name="Aslett M."/>
        </authorList>
    </citation>
    <scope>NUCLEOTIDE SEQUENCE [LARGE SCALE GENOMIC DNA]</scope>
    <source>
        <strain evidence="3">Houghton</strain>
    </source>
</reference>
<feature type="compositionally biased region" description="Basic and acidic residues" evidence="1">
    <location>
        <begin position="80"/>
        <end position="89"/>
    </location>
</feature>
<feature type="compositionally biased region" description="Polar residues" evidence="1">
    <location>
        <begin position="61"/>
        <end position="79"/>
    </location>
</feature>
<evidence type="ECO:0000256" key="2">
    <source>
        <dbReference type="SAM" id="SignalP"/>
    </source>
</evidence>
<evidence type="ECO:0000313" key="4">
    <source>
        <dbReference type="Proteomes" id="UP000030744"/>
    </source>
</evidence>
<dbReference type="RefSeq" id="XP_037878164.1">
    <property type="nucleotide sequence ID" value="XM_038022310.1"/>
</dbReference>
<evidence type="ECO:0000313" key="3">
    <source>
        <dbReference type="EMBL" id="CDJ35875.1"/>
    </source>
</evidence>
<proteinExistence type="predicted"/>
<protein>
    <submittedName>
        <fullName evidence="3">Uncharacterized protein</fullName>
    </submittedName>
</protein>
<dbReference type="Proteomes" id="UP000030744">
    <property type="component" value="Unassembled WGS sequence"/>
</dbReference>
<gene>
    <name evidence="3" type="ORF">EMH_0000820</name>
</gene>
<dbReference type="EMBL" id="HG734846">
    <property type="protein sequence ID" value="CDJ35875.1"/>
    <property type="molecule type" value="Genomic_DNA"/>
</dbReference>
<dbReference type="GeneID" id="60403677"/>
<name>U6KCZ6_9EIME</name>
<feature type="compositionally biased region" description="Polar residues" evidence="1">
    <location>
        <begin position="91"/>
        <end position="101"/>
    </location>
</feature>
<dbReference type="AlphaFoldDB" id="U6KCZ6"/>
<sequence>MPGRGSSPPLWRKGVGRAFFACFAILAFQAVEPLVDALEDIGATNPHPLQRNVSHDFLSAPQPTAAQWSRASAATSSEPRQGRQGRDGSTEDMNAGSSQLQPVDGEYEKTSTEDVDVVCFSRDLSGILDQTTGEVSYPLSSFTSITTT</sequence>
<feature type="signal peptide" evidence="2">
    <location>
        <begin position="1"/>
        <end position="37"/>
    </location>
</feature>
<keyword evidence="2" id="KW-0732">Signal</keyword>
<keyword evidence="4" id="KW-1185">Reference proteome</keyword>
<organism evidence="3 4">
    <name type="scientific">Eimeria mitis</name>
    <dbReference type="NCBI Taxonomy" id="44415"/>
    <lineage>
        <taxon>Eukaryota</taxon>
        <taxon>Sar</taxon>
        <taxon>Alveolata</taxon>
        <taxon>Apicomplexa</taxon>
        <taxon>Conoidasida</taxon>
        <taxon>Coccidia</taxon>
        <taxon>Eucoccidiorida</taxon>
        <taxon>Eimeriorina</taxon>
        <taxon>Eimeriidae</taxon>
        <taxon>Eimeria</taxon>
    </lineage>
</organism>
<evidence type="ECO:0000256" key="1">
    <source>
        <dbReference type="SAM" id="MobiDB-lite"/>
    </source>
</evidence>
<reference evidence="3" key="1">
    <citation type="submission" date="2013-10" db="EMBL/GenBank/DDBJ databases">
        <title>Genomic analysis of the causative agents of coccidiosis in chickens.</title>
        <authorList>
            <person name="Reid A.J."/>
            <person name="Blake D."/>
            <person name="Billington K."/>
            <person name="Browne H."/>
            <person name="Dunn M."/>
            <person name="Hung S."/>
            <person name="Kawahara F."/>
            <person name="Miranda-Saavedra D."/>
            <person name="Mourier T."/>
            <person name="Nagra H."/>
            <person name="Otto T.D."/>
            <person name="Rawlings N."/>
            <person name="Sanchez A."/>
            <person name="Sanders M."/>
            <person name="Subramaniam C."/>
            <person name="Tay Y."/>
            <person name="Dear P."/>
            <person name="Doerig C."/>
            <person name="Gruber A."/>
            <person name="Parkinson J."/>
            <person name="Shirley M."/>
            <person name="Wan K.L."/>
            <person name="Berriman M."/>
            <person name="Tomley F."/>
            <person name="Pain A."/>
        </authorList>
    </citation>
    <scope>NUCLEOTIDE SEQUENCE [LARGE SCALE GENOMIC DNA]</scope>
    <source>
        <strain evidence="3">Houghton</strain>
    </source>
</reference>
<feature type="region of interest" description="Disordered" evidence="1">
    <location>
        <begin position="44"/>
        <end position="111"/>
    </location>
</feature>